<evidence type="ECO:0000256" key="10">
    <source>
        <dbReference type="SAM" id="SignalP"/>
    </source>
</evidence>
<keyword evidence="7" id="KW-0472">Membrane</keyword>
<evidence type="ECO:0000256" key="7">
    <source>
        <dbReference type="ARBA" id="ARBA00023136"/>
    </source>
</evidence>
<dbReference type="KEGG" id="ago:AGOS_AFR165C"/>
<proteinExistence type="inferred from homology"/>
<dbReference type="InParanoid" id="Q754A7"/>
<dbReference type="RefSeq" id="NP_985712.1">
    <property type="nucleotide sequence ID" value="NM_211066.1"/>
</dbReference>
<feature type="chain" id="PRO_5004286445" evidence="10">
    <location>
        <begin position="21"/>
        <end position="203"/>
    </location>
</feature>
<dbReference type="GO" id="GO:0005783">
    <property type="term" value="C:endoplasmic reticulum"/>
    <property type="evidence" value="ECO:0000318"/>
    <property type="project" value="GO_Central"/>
</dbReference>
<dbReference type="SMART" id="SM01190">
    <property type="entry name" value="EMP24_GP25L"/>
    <property type="match status" value="1"/>
</dbReference>
<dbReference type="GO" id="GO:0005793">
    <property type="term" value="C:endoplasmic reticulum-Golgi intermediate compartment"/>
    <property type="evidence" value="ECO:0000318"/>
    <property type="project" value="GO_Central"/>
</dbReference>
<dbReference type="FunCoup" id="Q754A7">
    <property type="interactions" value="1000"/>
</dbReference>
<dbReference type="GeneID" id="4621967"/>
<evidence type="ECO:0000256" key="6">
    <source>
        <dbReference type="ARBA" id="ARBA00022989"/>
    </source>
</evidence>
<dbReference type="STRING" id="284811.Q754A7"/>
<keyword evidence="6" id="KW-1133">Transmembrane helix</keyword>
<keyword evidence="5" id="KW-0931">ER-Golgi transport</keyword>
<evidence type="ECO:0000259" key="11">
    <source>
        <dbReference type="PROSITE" id="PS50866"/>
    </source>
</evidence>
<evidence type="ECO:0000313" key="12">
    <source>
        <dbReference type="EMBL" id="AAS53536.1"/>
    </source>
</evidence>
<dbReference type="eggNOG" id="KOG1692">
    <property type="taxonomic scope" value="Eukaryota"/>
</dbReference>
<comment type="subcellular location">
    <subcellularLocation>
        <location evidence="8">Endomembrane system</location>
        <topology evidence="8">Single-pass membrane protein</topology>
    </subcellularLocation>
    <subcellularLocation>
        <location evidence="1 9">Membrane</location>
        <topology evidence="1 9">Single-pass type I membrane protein</topology>
    </subcellularLocation>
</comment>
<dbReference type="HOGENOM" id="CLU_066963_4_0_1"/>
<dbReference type="AlphaFoldDB" id="Q754A7"/>
<dbReference type="GO" id="GO:0006621">
    <property type="term" value="P:protein retention in ER lumen"/>
    <property type="evidence" value="ECO:0000318"/>
    <property type="project" value="GO_Central"/>
</dbReference>
<name>Q754A7_EREGS</name>
<comment type="similarity">
    <text evidence="2 9">Belongs to the EMP24/GP25L family.</text>
</comment>
<evidence type="ECO:0000256" key="1">
    <source>
        <dbReference type="ARBA" id="ARBA00004479"/>
    </source>
</evidence>
<dbReference type="EMBL" id="AE016819">
    <property type="protein sequence ID" value="AAS53536.1"/>
    <property type="molecule type" value="Genomic_DNA"/>
</dbReference>
<keyword evidence="13" id="KW-1185">Reference proteome</keyword>
<dbReference type="SUPFAM" id="SSF101576">
    <property type="entry name" value="Supernatant protein factor (SPF), C-terminal domain"/>
    <property type="match status" value="1"/>
</dbReference>
<accession>Q754A7</accession>
<dbReference type="Proteomes" id="UP000000591">
    <property type="component" value="Chromosome VI"/>
</dbReference>
<evidence type="ECO:0000313" key="13">
    <source>
        <dbReference type="Proteomes" id="UP000000591"/>
    </source>
</evidence>
<dbReference type="InterPro" id="IPR015720">
    <property type="entry name" value="Emp24-like"/>
</dbReference>
<evidence type="ECO:0000256" key="4">
    <source>
        <dbReference type="ARBA" id="ARBA00022729"/>
    </source>
</evidence>
<reference evidence="13" key="2">
    <citation type="journal article" date="2013" name="G3 (Bethesda)">
        <title>Genomes of Ashbya fungi isolated from insects reveal four mating-type loci, numerous translocations, lack of transposons, and distinct gene duplications.</title>
        <authorList>
            <person name="Dietrich F.S."/>
            <person name="Voegeli S."/>
            <person name="Kuo S."/>
            <person name="Philippsen P."/>
        </authorList>
    </citation>
    <scope>GENOME REANNOTATION</scope>
    <source>
        <strain evidence="13">ATCC 10895 / CBS 109.51 / FGSC 9923 / NRRL Y-1056</strain>
    </source>
</reference>
<dbReference type="GO" id="GO:0030134">
    <property type="term" value="C:COPII-coated ER to Golgi transport vesicle"/>
    <property type="evidence" value="ECO:0000318"/>
    <property type="project" value="GO_Central"/>
</dbReference>
<dbReference type="GO" id="GO:0016020">
    <property type="term" value="C:membrane"/>
    <property type="evidence" value="ECO:0007669"/>
    <property type="project" value="UniProtKB-SubCell"/>
</dbReference>
<evidence type="ECO:0000256" key="9">
    <source>
        <dbReference type="RuleBase" id="RU003827"/>
    </source>
</evidence>
<dbReference type="OrthoDB" id="62956at2759"/>
<keyword evidence="5" id="KW-0813">Transport</keyword>
<protein>
    <submittedName>
        <fullName evidence="12">AFR165Cp</fullName>
    </submittedName>
</protein>
<dbReference type="Pfam" id="PF01105">
    <property type="entry name" value="EMP24_GP25L"/>
    <property type="match status" value="1"/>
</dbReference>
<gene>
    <name evidence="12" type="ORF">AGOS_AFR165C</name>
</gene>
<feature type="domain" description="GOLD" evidence="11">
    <location>
        <begin position="30"/>
        <end position="118"/>
    </location>
</feature>
<dbReference type="PROSITE" id="PS50866">
    <property type="entry name" value="GOLD"/>
    <property type="match status" value="1"/>
</dbReference>
<evidence type="ECO:0000256" key="2">
    <source>
        <dbReference type="ARBA" id="ARBA00007104"/>
    </source>
</evidence>
<keyword evidence="3 9" id="KW-0812">Transmembrane</keyword>
<evidence type="ECO:0000256" key="3">
    <source>
        <dbReference type="ARBA" id="ARBA00022692"/>
    </source>
</evidence>
<dbReference type="InterPro" id="IPR036598">
    <property type="entry name" value="GOLD_dom_sf"/>
</dbReference>
<sequence>MRIAATFSLLFLAIFQVSWAHNVLLPPYGRRCFFEQLKGGDVLTITYQFGDRDPQSHQQLSGDLLVYGIDGRSVLDAQRASSHGELTLKAPTDGKYQYCFANDNSGYLTKDVTFNTYGVLSPDAADSSSETLEGAVRKLSMLTMEVMNEQQYIEIRERTHRNTAESTNDRVKWWSIFQLAVVVAQSLFQVYYLRSFFEVTSYV</sequence>
<dbReference type="GO" id="GO:0006888">
    <property type="term" value="P:endoplasmic reticulum to Golgi vesicle-mediated transport"/>
    <property type="evidence" value="ECO:0000318"/>
    <property type="project" value="GO_Central"/>
</dbReference>
<dbReference type="OMA" id="MQVRDRN"/>
<evidence type="ECO:0000256" key="8">
    <source>
        <dbReference type="ARBA" id="ARBA00037847"/>
    </source>
</evidence>
<dbReference type="PANTHER" id="PTHR22811">
    <property type="entry name" value="TRANSMEMBRANE EMP24 DOMAIN-CONTAINING PROTEIN"/>
    <property type="match status" value="1"/>
</dbReference>
<feature type="signal peptide" evidence="10">
    <location>
        <begin position="1"/>
        <end position="20"/>
    </location>
</feature>
<dbReference type="GO" id="GO:0007030">
    <property type="term" value="P:Golgi organization"/>
    <property type="evidence" value="ECO:0000318"/>
    <property type="project" value="GO_Central"/>
</dbReference>
<evidence type="ECO:0000256" key="5">
    <source>
        <dbReference type="ARBA" id="ARBA00022892"/>
    </source>
</evidence>
<dbReference type="GO" id="GO:0005794">
    <property type="term" value="C:Golgi apparatus"/>
    <property type="evidence" value="ECO:0000318"/>
    <property type="project" value="GO_Central"/>
</dbReference>
<dbReference type="GO" id="GO:0006886">
    <property type="term" value="P:intracellular protein transport"/>
    <property type="evidence" value="ECO:0000318"/>
    <property type="project" value="GO_Central"/>
</dbReference>
<dbReference type="InterPro" id="IPR009038">
    <property type="entry name" value="GOLD_dom"/>
</dbReference>
<keyword evidence="4 10" id="KW-0732">Signal</keyword>
<organism evidence="12 13">
    <name type="scientific">Eremothecium gossypii (strain ATCC 10895 / CBS 109.51 / FGSC 9923 / NRRL Y-1056)</name>
    <name type="common">Yeast</name>
    <name type="synonym">Ashbya gossypii</name>
    <dbReference type="NCBI Taxonomy" id="284811"/>
    <lineage>
        <taxon>Eukaryota</taxon>
        <taxon>Fungi</taxon>
        <taxon>Dikarya</taxon>
        <taxon>Ascomycota</taxon>
        <taxon>Saccharomycotina</taxon>
        <taxon>Saccharomycetes</taxon>
        <taxon>Saccharomycetales</taxon>
        <taxon>Saccharomycetaceae</taxon>
        <taxon>Eremothecium</taxon>
    </lineage>
</organism>
<reference evidence="12 13" key="1">
    <citation type="journal article" date="2004" name="Science">
        <title>The Ashbya gossypii genome as a tool for mapping the ancient Saccharomyces cerevisiae genome.</title>
        <authorList>
            <person name="Dietrich F.S."/>
            <person name="Voegeli S."/>
            <person name="Brachat S."/>
            <person name="Lerch A."/>
            <person name="Gates K."/>
            <person name="Steiner S."/>
            <person name="Mohr C."/>
            <person name="Pohlmann R."/>
            <person name="Luedi P."/>
            <person name="Choi S."/>
            <person name="Wing R.A."/>
            <person name="Flavier A."/>
            <person name="Gaffney T.D."/>
            <person name="Philippsen P."/>
        </authorList>
    </citation>
    <scope>NUCLEOTIDE SEQUENCE [LARGE SCALE GENOMIC DNA]</scope>
    <source>
        <strain evidence="13">ATCC 10895 / CBS 109.51 / FGSC 9923 / NRRL Y-1056</strain>
    </source>
</reference>